<feature type="transmembrane region" description="Helical" evidence="9">
    <location>
        <begin position="264"/>
        <end position="287"/>
    </location>
</feature>
<dbReference type="PANTHER" id="PTHR23522">
    <property type="entry name" value="BLL5896 PROTEIN"/>
    <property type="match status" value="1"/>
</dbReference>
<reference evidence="11 12" key="1">
    <citation type="submission" date="2019-11" db="EMBL/GenBank/DDBJ databases">
        <title>Whole-genome sequence of Rhodoplanes serenus DSM 18633, type strain.</title>
        <authorList>
            <person name="Kyndt J.A."/>
            <person name="Meyer T.E."/>
        </authorList>
    </citation>
    <scope>NUCLEOTIDE SEQUENCE [LARGE SCALE GENOMIC DNA]</scope>
    <source>
        <strain evidence="11 12">DSM 18633</strain>
    </source>
</reference>
<feature type="transmembrane region" description="Helical" evidence="9">
    <location>
        <begin position="308"/>
        <end position="330"/>
    </location>
</feature>
<name>A0A9X4XRJ2_9BRAD</name>
<dbReference type="GO" id="GO:0015528">
    <property type="term" value="F:lactose:proton symporter activity"/>
    <property type="evidence" value="ECO:0007669"/>
    <property type="project" value="TreeGrafter"/>
</dbReference>
<dbReference type="InterPro" id="IPR036259">
    <property type="entry name" value="MFS_trans_sf"/>
</dbReference>
<evidence type="ECO:0000256" key="2">
    <source>
        <dbReference type="ARBA" id="ARBA00022448"/>
    </source>
</evidence>
<dbReference type="Gene3D" id="1.20.1250.20">
    <property type="entry name" value="MFS general substrate transporter like domains"/>
    <property type="match status" value="2"/>
</dbReference>
<feature type="transmembrane region" description="Helical" evidence="9">
    <location>
        <begin position="196"/>
        <end position="220"/>
    </location>
</feature>
<comment type="caution">
    <text evidence="11">The sequence shown here is derived from an EMBL/GenBank/DDBJ whole genome shotgun (WGS) entry which is preliminary data.</text>
</comment>
<keyword evidence="2" id="KW-0813">Transport</keyword>
<evidence type="ECO:0000256" key="8">
    <source>
        <dbReference type="SAM" id="MobiDB-lite"/>
    </source>
</evidence>
<dbReference type="InterPro" id="IPR026032">
    <property type="entry name" value="HcaT-like"/>
</dbReference>
<gene>
    <name evidence="11" type="ORF">GJ689_19485</name>
</gene>
<evidence type="ECO:0000256" key="1">
    <source>
        <dbReference type="ARBA" id="ARBA00004429"/>
    </source>
</evidence>
<protein>
    <submittedName>
        <fullName evidence="11">MFS transporter</fullName>
    </submittedName>
</protein>
<evidence type="ECO:0000313" key="12">
    <source>
        <dbReference type="Proteomes" id="UP000438991"/>
    </source>
</evidence>
<accession>A0A9X4XRJ2</accession>
<dbReference type="SUPFAM" id="SSF103473">
    <property type="entry name" value="MFS general substrate transporter"/>
    <property type="match status" value="1"/>
</dbReference>
<keyword evidence="5 9" id="KW-0812">Transmembrane</keyword>
<evidence type="ECO:0000256" key="4">
    <source>
        <dbReference type="ARBA" id="ARBA00022519"/>
    </source>
</evidence>
<keyword evidence="3" id="KW-1003">Cell membrane</keyword>
<feature type="compositionally biased region" description="Polar residues" evidence="8">
    <location>
        <begin position="21"/>
        <end position="36"/>
    </location>
</feature>
<dbReference type="NCBIfam" id="NF037955">
    <property type="entry name" value="mfs"/>
    <property type="match status" value="1"/>
</dbReference>
<dbReference type="GO" id="GO:0005886">
    <property type="term" value="C:plasma membrane"/>
    <property type="evidence" value="ECO:0007669"/>
    <property type="project" value="UniProtKB-SubCell"/>
</dbReference>
<feature type="region of interest" description="Disordered" evidence="8">
    <location>
        <begin position="1"/>
        <end position="103"/>
    </location>
</feature>
<dbReference type="Proteomes" id="UP000438991">
    <property type="component" value="Unassembled WGS sequence"/>
</dbReference>
<keyword evidence="7 9" id="KW-0472">Membrane</keyword>
<dbReference type="EMBL" id="WNKV01000016">
    <property type="protein sequence ID" value="MTW18389.1"/>
    <property type="molecule type" value="Genomic_DNA"/>
</dbReference>
<evidence type="ECO:0000313" key="11">
    <source>
        <dbReference type="EMBL" id="MTW18389.1"/>
    </source>
</evidence>
<evidence type="ECO:0000256" key="3">
    <source>
        <dbReference type="ARBA" id="ARBA00022475"/>
    </source>
</evidence>
<feature type="transmembrane region" description="Helical" evidence="9">
    <location>
        <begin position="139"/>
        <end position="160"/>
    </location>
</feature>
<feature type="transmembrane region" description="Helical" evidence="9">
    <location>
        <begin position="370"/>
        <end position="390"/>
    </location>
</feature>
<dbReference type="Pfam" id="PF12832">
    <property type="entry name" value="MFS_1_like"/>
    <property type="match status" value="1"/>
</dbReference>
<evidence type="ECO:0000256" key="5">
    <source>
        <dbReference type="ARBA" id="ARBA00022692"/>
    </source>
</evidence>
<feature type="compositionally biased region" description="Basic residues" evidence="8">
    <location>
        <begin position="39"/>
        <end position="54"/>
    </location>
</feature>
<feature type="transmembrane region" description="Helical" evidence="9">
    <location>
        <begin position="172"/>
        <end position="190"/>
    </location>
</feature>
<feature type="transmembrane region" description="Helical" evidence="9">
    <location>
        <begin position="464"/>
        <end position="485"/>
    </location>
</feature>
<evidence type="ECO:0000256" key="6">
    <source>
        <dbReference type="ARBA" id="ARBA00022989"/>
    </source>
</evidence>
<evidence type="ECO:0000259" key="10">
    <source>
        <dbReference type="Pfam" id="PF12832"/>
    </source>
</evidence>
<evidence type="ECO:0000256" key="9">
    <source>
        <dbReference type="SAM" id="Phobius"/>
    </source>
</evidence>
<feature type="domain" description="Major facilitator superfamily associated" evidence="10">
    <location>
        <begin position="111"/>
        <end position="459"/>
    </location>
</feature>
<evidence type="ECO:0000256" key="7">
    <source>
        <dbReference type="ARBA" id="ARBA00023136"/>
    </source>
</evidence>
<dbReference type="InterPro" id="IPR024989">
    <property type="entry name" value="MFS_assoc_dom"/>
</dbReference>
<dbReference type="AlphaFoldDB" id="A0A9X4XRJ2"/>
<dbReference type="PANTHER" id="PTHR23522:SF10">
    <property type="entry name" value="3-PHENYLPROPIONIC ACID TRANSPORTER-RELATED"/>
    <property type="match status" value="1"/>
</dbReference>
<organism evidence="11 12">
    <name type="scientific">Rhodoplanes serenus</name>
    <dbReference type="NCBI Taxonomy" id="200615"/>
    <lineage>
        <taxon>Bacteria</taxon>
        <taxon>Pseudomonadati</taxon>
        <taxon>Pseudomonadota</taxon>
        <taxon>Alphaproteobacteria</taxon>
        <taxon>Hyphomicrobiales</taxon>
        <taxon>Nitrobacteraceae</taxon>
        <taxon>Rhodoplanes</taxon>
    </lineage>
</organism>
<feature type="transmembrane region" description="Helical" evidence="9">
    <location>
        <begin position="342"/>
        <end position="363"/>
    </location>
</feature>
<keyword evidence="6 9" id="KW-1133">Transmembrane helix</keyword>
<sequence length="502" mass="51862">MPGFAIRPTRGRSCRSPPASACSTRRGSAALSSGCSATRRARPAPRGRPSRGRRPSADRPVGSRRRRWATCCAVSTPDDVPPRRTGSGRRHQPPSAPRRARAPLPTTRPAVLYAALFLELGINLPFFPIWLQSRSIDEAMIGVILAAPLVARIVANPLVATLADRSGDVARTLAVCAVAVVAGTVALALVDTAGPILLVVTITALAQGPLIALLDAYLWLHLAARHDPAARPLVYGRIRLWGSCGFVAATLGAGWMLDRLQASAVLWMLIGAAIATAVAAVAVAYGARAPAVPAPTAVAPAGAVAHPLRLVAVIAGVALVQASHALYYAFSSLHWRDAGWSGTLVGSLWATAVVAEVAVFAFAGRALAVAAAPMLLLMAGAAAAVLRWLVMALDPGVGVVLLLQVTHGLTFGATHLGSMAMLARLAPAGVHARAQDWLAAAWAGAMAALTAVGGVLYASLGERAYAVMAAVAATGLVLLVSAAVADRRHSRPMPRLSLERRG</sequence>
<comment type="subcellular location">
    <subcellularLocation>
        <location evidence="1">Cell inner membrane</location>
        <topology evidence="1">Multi-pass membrane protein</topology>
    </subcellularLocation>
</comment>
<feature type="transmembrane region" description="Helical" evidence="9">
    <location>
        <begin position="110"/>
        <end position="133"/>
    </location>
</feature>
<feature type="transmembrane region" description="Helical" evidence="9">
    <location>
        <begin position="240"/>
        <end position="258"/>
    </location>
</feature>
<feature type="transmembrane region" description="Helical" evidence="9">
    <location>
        <begin position="396"/>
        <end position="416"/>
    </location>
</feature>
<dbReference type="GO" id="GO:0030395">
    <property type="term" value="F:lactose binding"/>
    <property type="evidence" value="ECO:0007669"/>
    <property type="project" value="TreeGrafter"/>
</dbReference>
<proteinExistence type="predicted"/>
<keyword evidence="4" id="KW-0997">Cell inner membrane</keyword>
<feature type="transmembrane region" description="Helical" evidence="9">
    <location>
        <begin position="437"/>
        <end position="458"/>
    </location>
</feature>